<dbReference type="AlphaFoldDB" id="A0A7H1MFY7"/>
<dbReference type="PROSITE" id="PS00086">
    <property type="entry name" value="CYTOCHROME_P450"/>
    <property type="match status" value="1"/>
</dbReference>
<keyword evidence="6 8" id="KW-0408">Iron</keyword>
<comment type="similarity">
    <text evidence="2 9">Belongs to the cytochrome P450 family.</text>
</comment>
<evidence type="ECO:0000256" key="7">
    <source>
        <dbReference type="ARBA" id="ARBA00023033"/>
    </source>
</evidence>
<evidence type="ECO:0000256" key="2">
    <source>
        <dbReference type="ARBA" id="ARBA00010617"/>
    </source>
</evidence>
<gene>
    <name evidence="10" type="primary">CYP315A1</name>
</gene>
<dbReference type="SUPFAM" id="SSF48264">
    <property type="entry name" value="Cytochrome P450"/>
    <property type="match status" value="1"/>
</dbReference>
<evidence type="ECO:0000256" key="1">
    <source>
        <dbReference type="ARBA" id="ARBA00001971"/>
    </source>
</evidence>
<dbReference type="GO" id="GO:0016705">
    <property type="term" value="F:oxidoreductase activity, acting on paired donors, with incorporation or reduction of molecular oxygen"/>
    <property type="evidence" value="ECO:0007669"/>
    <property type="project" value="InterPro"/>
</dbReference>
<name>A0A7H1MFY7_TETCI</name>
<sequence length="654" mass="74589">MVWLSRQPRAFYVQVIILSVFLASPTFRKQLTQTWCKLAQIHRTSKACDQKLSTTLLSPSKALVSLKLSSTSRAIPSTIQTKPSSPVFPTELVTDSCPVNRINDPSEWQLETTDDFTTTRYVGDEMQSQCPFSGSKQFAQSSVNNSGMDGRLVYKDIPQLRCPNYSSAQPFEEMPTPKSYPVVGTTLTLMAFGGAAHLHEYCDSRHKELGPIYREKLGPTECVFIADSSMVQKVYSNEGRFPNHMVPEAWTIYNEITGVKRGLFFMDGPEWERRRKGMNKVFLAQPIISEYTESFNEVVTDVLNKWSSLVESNKDENGRSGLLTQLERELYNWSIESLSTMIFGRRLGCVETSHDLRYKTHKMDQVHLFVQCVQQLFVESAKMTLLPARLAQRFNLPVWQRFMEAADQALRLARSYVEENVKAAQDDPENGSRGVLEMLLAQPQIDQEELIRIIVDLFLAAADTTSHATQWALYLLSKNPEYQEKILKQVESVVGKNGTVREEHLKHFTLVKGVIKETLRLYPVAPFISRKLDRDIVLGGYQIPANTLLAISLYTTGRDEKYWTDAKSFKPERWVREESNKKIINSHASLPFGLGIRSCVGRRVAEVQMQFLLSRIIQKFYFEPGNKEDIGIKLRMITTPESPIHLRLVERSAV</sequence>
<accession>A0A7H1MFY7</accession>
<evidence type="ECO:0000256" key="3">
    <source>
        <dbReference type="ARBA" id="ARBA00022617"/>
    </source>
</evidence>
<dbReference type="EMBL" id="MN807301">
    <property type="protein sequence ID" value="QNT60754.1"/>
    <property type="molecule type" value="mRNA"/>
</dbReference>
<dbReference type="PRINTS" id="PR00463">
    <property type="entry name" value="EP450I"/>
</dbReference>
<keyword evidence="4 8" id="KW-0479">Metal-binding</keyword>
<evidence type="ECO:0000256" key="9">
    <source>
        <dbReference type="RuleBase" id="RU000461"/>
    </source>
</evidence>
<keyword evidence="5 9" id="KW-0560">Oxidoreductase</keyword>
<evidence type="ECO:0000256" key="6">
    <source>
        <dbReference type="ARBA" id="ARBA00023004"/>
    </source>
</evidence>
<evidence type="ECO:0000256" key="8">
    <source>
        <dbReference type="PIRSR" id="PIRSR602401-1"/>
    </source>
</evidence>
<dbReference type="GO" id="GO:0005506">
    <property type="term" value="F:iron ion binding"/>
    <property type="evidence" value="ECO:0007669"/>
    <property type="project" value="InterPro"/>
</dbReference>
<dbReference type="InterPro" id="IPR001128">
    <property type="entry name" value="Cyt_P450"/>
</dbReference>
<keyword evidence="3 8" id="KW-0349">Heme</keyword>
<dbReference type="CDD" id="cd11054">
    <property type="entry name" value="CYP24A1-like"/>
    <property type="match status" value="1"/>
</dbReference>
<evidence type="ECO:0000256" key="4">
    <source>
        <dbReference type="ARBA" id="ARBA00022723"/>
    </source>
</evidence>
<evidence type="ECO:0000313" key="10">
    <source>
        <dbReference type="EMBL" id="QNT60754.1"/>
    </source>
</evidence>
<dbReference type="InterPro" id="IPR017972">
    <property type="entry name" value="Cyt_P450_CS"/>
</dbReference>
<evidence type="ECO:0000256" key="5">
    <source>
        <dbReference type="ARBA" id="ARBA00023002"/>
    </source>
</evidence>
<keyword evidence="7 9" id="KW-0503">Monooxygenase</keyword>
<dbReference type="PANTHER" id="PTHR24279">
    <property type="entry name" value="CYTOCHROME P450"/>
    <property type="match status" value="1"/>
</dbReference>
<dbReference type="Gene3D" id="1.10.630.10">
    <property type="entry name" value="Cytochrome P450"/>
    <property type="match status" value="1"/>
</dbReference>
<dbReference type="InterPro" id="IPR002401">
    <property type="entry name" value="Cyt_P450_E_grp-I"/>
</dbReference>
<proteinExistence type="evidence at transcript level"/>
<protein>
    <submittedName>
        <fullName evidence="10">CYP315A1</fullName>
    </submittedName>
</protein>
<dbReference type="GO" id="GO:0020037">
    <property type="term" value="F:heme binding"/>
    <property type="evidence" value="ECO:0007669"/>
    <property type="project" value="InterPro"/>
</dbReference>
<dbReference type="InterPro" id="IPR036396">
    <property type="entry name" value="Cyt_P450_sf"/>
</dbReference>
<dbReference type="PRINTS" id="PR00385">
    <property type="entry name" value="P450"/>
</dbReference>
<dbReference type="InterPro" id="IPR050479">
    <property type="entry name" value="CYP11_CYP27_families"/>
</dbReference>
<dbReference type="GO" id="GO:0004497">
    <property type="term" value="F:monooxygenase activity"/>
    <property type="evidence" value="ECO:0007669"/>
    <property type="project" value="UniProtKB-KW"/>
</dbReference>
<organism evidence="10">
    <name type="scientific">Tetranychus cinnabarinus</name>
    <name type="common">Carmine spider mite</name>
    <name type="synonym">Acarus cinnabarinus</name>
    <dbReference type="NCBI Taxonomy" id="93129"/>
    <lineage>
        <taxon>Eukaryota</taxon>
        <taxon>Metazoa</taxon>
        <taxon>Ecdysozoa</taxon>
        <taxon>Arthropoda</taxon>
        <taxon>Chelicerata</taxon>
        <taxon>Arachnida</taxon>
        <taxon>Acari</taxon>
        <taxon>Acariformes</taxon>
        <taxon>Trombidiformes</taxon>
        <taxon>Prostigmata</taxon>
        <taxon>Eleutherengona</taxon>
        <taxon>Raphignathae</taxon>
        <taxon>Tetranychoidea</taxon>
        <taxon>Tetranychidae</taxon>
        <taxon>Tetranychus</taxon>
    </lineage>
</organism>
<dbReference type="Pfam" id="PF00067">
    <property type="entry name" value="p450"/>
    <property type="match status" value="1"/>
</dbReference>
<feature type="binding site" description="axial binding residue" evidence="8">
    <location>
        <position position="599"/>
    </location>
    <ligand>
        <name>heme</name>
        <dbReference type="ChEBI" id="CHEBI:30413"/>
    </ligand>
    <ligandPart>
        <name>Fe</name>
        <dbReference type="ChEBI" id="CHEBI:18248"/>
    </ligandPart>
</feature>
<reference evidence="10" key="1">
    <citation type="submission" date="2019-12" db="EMBL/GenBank/DDBJ databases">
        <authorList>
            <person name="Ye X.Y."/>
        </authorList>
    </citation>
    <scope>NUCLEOTIDE SEQUENCE</scope>
</reference>
<comment type="cofactor">
    <cofactor evidence="1 8">
        <name>heme</name>
        <dbReference type="ChEBI" id="CHEBI:30413"/>
    </cofactor>
</comment>
<dbReference type="PANTHER" id="PTHR24279:SF120">
    <property type="entry name" value="CYTOCHROME P450"/>
    <property type="match status" value="1"/>
</dbReference>